<organism evidence="2 3">
    <name type="scientific">Popillia japonica</name>
    <name type="common">Japanese beetle</name>
    <dbReference type="NCBI Taxonomy" id="7064"/>
    <lineage>
        <taxon>Eukaryota</taxon>
        <taxon>Metazoa</taxon>
        <taxon>Ecdysozoa</taxon>
        <taxon>Arthropoda</taxon>
        <taxon>Hexapoda</taxon>
        <taxon>Insecta</taxon>
        <taxon>Pterygota</taxon>
        <taxon>Neoptera</taxon>
        <taxon>Endopterygota</taxon>
        <taxon>Coleoptera</taxon>
        <taxon>Polyphaga</taxon>
        <taxon>Scarabaeiformia</taxon>
        <taxon>Scarabaeidae</taxon>
        <taxon>Rutelinae</taxon>
        <taxon>Popillia</taxon>
    </lineage>
</organism>
<sequence>MENTDEMLQMMKVLTEEIKLIRLGQKEYMKEIIELKKENKDLREKLLELENKITKMEKSTEELCFKAQEKLQQQKRALRKNNIIIKGLEINEQTVIKEAETLIGNLQDNIKIKEIGLINKQKNIVLVKLSTWEDKKKIMMNNNKLSKSGVKNVYVY</sequence>
<evidence type="ECO:0000313" key="2">
    <source>
        <dbReference type="EMBL" id="KAK9688450.1"/>
    </source>
</evidence>
<reference evidence="2 3" key="1">
    <citation type="journal article" date="2024" name="BMC Genomics">
        <title>De novo assembly and annotation of Popillia japonica's genome with initial clues to its potential as an invasive pest.</title>
        <authorList>
            <person name="Cucini C."/>
            <person name="Boschi S."/>
            <person name="Funari R."/>
            <person name="Cardaioli E."/>
            <person name="Iannotti N."/>
            <person name="Marturano G."/>
            <person name="Paoli F."/>
            <person name="Bruttini M."/>
            <person name="Carapelli A."/>
            <person name="Frati F."/>
            <person name="Nardi F."/>
        </authorList>
    </citation>
    <scope>NUCLEOTIDE SEQUENCE [LARGE SCALE GENOMIC DNA]</scope>
    <source>
        <strain evidence="2">DMR45628</strain>
    </source>
</reference>
<accession>A0AAW1IG99</accession>
<comment type="caution">
    <text evidence="2">The sequence shown here is derived from an EMBL/GenBank/DDBJ whole genome shotgun (WGS) entry which is preliminary data.</text>
</comment>
<dbReference type="AlphaFoldDB" id="A0AAW1IG99"/>
<name>A0AAW1IG99_POPJA</name>
<dbReference type="EMBL" id="JASPKY010000589">
    <property type="protein sequence ID" value="KAK9688450.1"/>
    <property type="molecule type" value="Genomic_DNA"/>
</dbReference>
<keyword evidence="3" id="KW-1185">Reference proteome</keyword>
<gene>
    <name evidence="2" type="ORF">QE152_g35317</name>
</gene>
<keyword evidence="1" id="KW-0175">Coiled coil</keyword>
<proteinExistence type="predicted"/>
<dbReference type="Proteomes" id="UP001458880">
    <property type="component" value="Unassembled WGS sequence"/>
</dbReference>
<evidence type="ECO:0000313" key="3">
    <source>
        <dbReference type="Proteomes" id="UP001458880"/>
    </source>
</evidence>
<protein>
    <submittedName>
        <fullName evidence="2">Uncharacterized protein</fullName>
    </submittedName>
</protein>
<evidence type="ECO:0000256" key="1">
    <source>
        <dbReference type="SAM" id="Coils"/>
    </source>
</evidence>
<feature type="coiled-coil region" evidence="1">
    <location>
        <begin position="25"/>
        <end position="62"/>
    </location>
</feature>